<dbReference type="Pfam" id="PF06985">
    <property type="entry name" value="HET"/>
    <property type="match status" value="1"/>
</dbReference>
<dbReference type="Proteomes" id="UP000799772">
    <property type="component" value="Unassembled WGS sequence"/>
</dbReference>
<organism evidence="2 3">
    <name type="scientific">Rhizodiscina lignyota</name>
    <dbReference type="NCBI Taxonomy" id="1504668"/>
    <lineage>
        <taxon>Eukaryota</taxon>
        <taxon>Fungi</taxon>
        <taxon>Dikarya</taxon>
        <taxon>Ascomycota</taxon>
        <taxon>Pezizomycotina</taxon>
        <taxon>Dothideomycetes</taxon>
        <taxon>Pleosporomycetidae</taxon>
        <taxon>Aulographales</taxon>
        <taxon>Rhizodiscinaceae</taxon>
        <taxon>Rhizodiscina</taxon>
    </lineage>
</organism>
<dbReference type="EMBL" id="ML978122">
    <property type="protein sequence ID" value="KAF2103351.1"/>
    <property type="molecule type" value="Genomic_DNA"/>
</dbReference>
<dbReference type="PANTHER" id="PTHR33112">
    <property type="entry name" value="DOMAIN PROTEIN, PUTATIVE-RELATED"/>
    <property type="match status" value="1"/>
</dbReference>
<protein>
    <submittedName>
        <fullName evidence="2">HET-domain-containing protein</fullName>
    </submittedName>
</protein>
<gene>
    <name evidence="2" type="ORF">NA57DRAFT_52875</name>
</gene>
<evidence type="ECO:0000259" key="1">
    <source>
        <dbReference type="Pfam" id="PF06985"/>
    </source>
</evidence>
<evidence type="ECO:0000313" key="2">
    <source>
        <dbReference type="EMBL" id="KAF2103351.1"/>
    </source>
</evidence>
<comment type="caution">
    <text evidence="2">The sequence shown here is derived from an EMBL/GenBank/DDBJ whole genome shotgun (WGS) entry which is preliminary data.</text>
</comment>
<proteinExistence type="predicted"/>
<dbReference type="OrthoDB" id="5125733at2759"/>
<accession>A0A9P4ISA3</accession>
<evidence type="ECO:0000313" key="3">
    <source>
        <dbReference type="Proteomes" id="UP000799772"/>
    </source>
</evidence>
<dbReference type="PANTHER" id="PTHR33112:SF13">
    <property type="entry name" value="HETEROKARYON INCOMPATIBILITY DOMAIN-CONTAINING PROTEIN"/>
    <property type="match status" value="1"/>
</dbReference>
<keyword evidence="3" id="KW-1185">Reference proteome</keyword>
<dbReference type="InterPro" id="IPR010730">
    <property type="entry name" value="HET"/>
</dbReference>
<reference evidence="2" key="1">
    <citation type="journal article" date="2020" name="Stud. Mycol.">
        <title>101 Dothideomycetes genomes: a test case for predicting lifestyles and emergence of pathogens.</title>
        <authorList>
            <person name="Haridas S."/>
            <person name="Albert R."/>
            <person name="Binder M."/>
            <person name="Bloem J."/>
            <person name="Labutti K."/>
            <person name="Salamov A."/>
            <person name="Andreopoulos B."/>
            <person name="Baker S."/>
            <person name="Barry K."/>
            <person name="Bills G."/>
            <person name="Bluhm B."/>
            <person name="Cannon C."/>
            <person name="Castanera R."/>
            <person name="Culley D."/>
            <person name="Daum C."/>
            <person name="Ezra D."/>
            <person name="Gonzalez J."/>
            <person name="Henrissat B."/>
            <person name="Kuo A."/>
            <person name="Liang C."/>
            <person name="Lipzen A."/>
            <person name="Lutzoni F."/>
            <person name="Magnuson J."/>
            <person name="Mondo S."/>
            <person name="Nolan M."/>
            <person name="Ohm R."/>
            <person name="Pangilinan J."/>
            <person name="Park H.-J."/>
            <person name="Ramirez L."/>
            <person name="Alfaro M."/>
            <person name="Sun H."/>
            <person name="Tritt A."/>
            <person name="Yoshinaga Y."/>
            <person name="Zwiers L.-H."/>
            <person name="Turgeon B."/>
            <person name="Goodwin S."/>
            <person name="Spatafora J."/>
            <person name="Crous P."/>
            <person name="Grigoriev I."/>
        </authorList>
    </citation>
    <scope>NUCLEOTIDE SEQUENCE</scope>
    <source>
        <strain evidence="2">CBS 133067</strain>
    </source>
</reference>
<dbReference type="AlphaFoldDB" id="A0A9P4ISA3"/>
<sequence>MLTLRVSPRPWAAAGTDASIPPSRYDCYCGVCLNLDVDAAMSVYGGREDLYHEADGWWSCWTTLTEIQESCKNGCPSCCVLQEGMRNVLGSHVETSGPETRACINFKKGNVLKLFLGDGESGRVLEFFTPVERSCPWDTIGSTMTFPSDAGYAWEGGNVRNVPADSGSQQCFQMIRSRLEQCERHHELCQKAAHGHLTTRVISVGCKDDFSDIHLYESQAEQEQYIALSHCWGRPQHLVTKHDSLAERKKSIAWVEMPRTFQDAVRITRKLGQKYLWIDSLCIIQDDKNDWERESAKMASIYQDAYLVIAATSGIDGDAGCFGDRLQAHVIPGTDETGKNFEILAREPRGHRIFGWNTALYMEFGGNDQRRHVADISWASHRHPLMTDRLRKRRGDAIFLFQRFSSNATGPLETLLTYWRYVVSEYSQRKLTYDNDVLPALSGLASRMVNEQTGRYLAGLWEHDLLRGMVWSAYGEEKELGSEYLAPSWSWASTRRSIDWALGASEIEFHLKILESDCTVPGLDRYGRIGSGYLRLTGCLIEGKIPGNIPTASDESCFIEWNGNKNPFRPDRIYKLQKGKSGCVYCLRLCTLLHEDSKFERTLVLRKLAHNDEVYERLGLMVNNHADRWDNCGDTKEITII</sequence>
<feature type="domain" description="Heterokaryon incompatibility" evidence="1">
    <location>
        <begin position="225"/>
        <end position="329"/>
    </location>
</feature>
<name>A0A9P4ISA3_9PEZI</name>